<protein>
    <recommendedName>
        <fullName evidence="3">HhH-GPD domain-containing protein</fullName>
    </recommendedName>
</protein>
<evidence type="ECO:0000313" key="2">
    <source>
        <dbReference type="Proteomes" id="UP000741282"/>
    </source>
</evidence>
<name>A0A955I3G0_9BACT</name>
<reference evidence="1" key="1">
    <citation type="submission" date="2020-04" db="EMBL/GenBank/DDBJ databases">
        <authorList>
            <person name="Zhang T."/>
        </authorList>
    </citation>
    <scope>NUCLEOTIDE SEQUENCE</scope>
    <source>
        <strain evidence="1">HKST-UBA17</strain>
    </source>
</reference>
<evidence type="ECO:0008006" key="3">
    <source>
        <dbReference type="Google" id="ProtNLM"/>
    </source>
</evidence>
<accession>A0A955I3G0</accession>
<dbReference type="Proteomes" id="UP000741282">
    <property type="component" value="Unassembled WGS sequence"/>
</dbReference>
<dbReference type="GO" id="GO:0003824">
    <property type="term" value="F:catalytic activity"/>
    <property type="evidence" value="ECO:0007669"/>
    <property type="project" value="InterPro"/>
</dbReference>
<organism evidence="1 2">
    <name type="scientific">Candidatus Dojkabacteria bacterium</name>
    <dbReference type="NCBI Taxonomy" id="2099670"/>
    <lineage>
        <taxon>Bacteria</taxon>
        <taxon>Candidatus Dojkabacteria</taxon>
    </lineage>
</organism>
<reference evidence="1" key="2">
    <citation type="journal article" date="2021" name="Microbiome">
        <title>Successional dynamics and alternative stable states in a saline activated sludge microbial community over 9 years.</title>
        <authorList>
            <person name="Wang Y."/>
            <person name="Ye J."/>
            <person name="Ju F."/>
            <person name="Liu L."/>
            <person name="Boyd J.A."/>
            <person name="Deng Y."/>
            <person name="Parks D.H."/>
            <person name="Jiang X."/>
            <person name="Yin X."/>
            <person name="Woodcroft B.J."/>
            <person name="Tyson G.W."/>
            <person name="Hugenholtz P."/>
            <person name="Polz M.F."/>
            <person name="Zhang T."/>
        </authorList>
    </citation>
    <scope>NUCLEOTIDE SEQUENCE</scope>
    <source>
        <strain evidence="1">HKST-UBA17</strain>
    </source>
</reference>
<dbReference type="InterPro" id="IPR011257">
    <property type="entry name" value="DNA_glycosylase"/>
</dbReference>
<comment type="caution">
    <text evidence="1">The sequence shown here is derived from an EMBL/GenBank/DDBJ whole genome shotgun (WGS) entry which is preliminary data.</text>
</comment>
<dbReference type="AlphaFoldDB" id="A0A955I3G0"/>
<dbReference type="EMBL" id="JAGQLN010000034">
    <property type="protein sequence ID" value="MCA9377249.1"/>
    <property type="molecule type" value="Genomic_DNA"/>
</dbReference>
<sequence>MFRNLLQKYGTELDFDDQKLLCLWDIGRFSEIEESELRALKVGYRAKSIIRVDQQFSQGSISEERLRSSDLVDQKETLLSLYGVGPATVWYLLFDVFHRWEVFEHISPWEQKLYSQIFFRKDMVSVDELHKYIDKFGKYKQLAVHYMWEKIWWDRENGVVYDWLEKEIRV</sequence>
<evidence type="ECO:0000313" key="1">
    <source>
        <dbReference type="EMBL" id="MCA9377249.1"/>
    </source>
</evidence>
<dbReference type="GO" id="GO:0006281">
    <property type="term" value="P:DNA repair"/>
    <property type="evidence" value="ECO:0007669"/>
    <property type="project" value="InterPro"/>
</dbReference>
<proteinExistence type="predicted"/>
<dbReference type="Gene3D" id="1.10.340.30">
    <property type="entry name" value="Hypothetical protein, domain 2"/>
    <property type="match status" value="1"/>
</dbReference>
<dbReference type="SUPFAM" id="SSF48150">
    <property type="entry name" value="DNA-glycosylase"/>
    <property type="match status" value="1"/>
</dbReference>
<gene>
    <name evidence="1" type="ORF">KC685_05015</name>
</gene>